<dbReference type="RefSeq" id="WP_244157638.1">
    <property type="nucleotide sequence ID" value="NZ_CBCSKY010000047.1"/>
</dbReference>
<feature type="domain" description="HTH merR-type" evidence="5">
    <location>
        <begin position="24"/>
        <end position="77"/>
    </location>
</feature>
<dbReference type="PANTHER" id="PTHR30204:SF69">
    <property type="entry name" value="MERR-FAMILY TRANSCRIPTIONAL REGULATOR"/>
    <property type="match status" value="1"/>
</dbReference>
<evidence type="ECO:0000256" key="1">
    <source>
        <dbReference type="ARBA" id="ARBA00022491"/>
    </source>
</evidence>
<organism evidence="6 7">
    <name type="scientific">Paenibacillus typhae</name>
    <dbReference type="NCBI Taxonomy" id="1174501"/>
    <lineage>
        <taxon>Bacteria</taxon>
        <taxon>Bacillati</taxon>
        <taxon>Bacillota</taxon>
        <taxon>Bacilli</taxon>
        <taxon>Bacillales</taxon>
        <taxon>Paenibacillaceae</taxon>
        <taxon>Paenibacillus</taxon>
    </lineage>
</organism>
<gene>
    <name evidence="6" type="ORF">SAMN05216192_106229</name>
</gene>
<dbReference type="CDD" id="cd00592">
    <property type="entry name" value="HTH_MerR-like"/>
    <property type="match status" value="1"/>
</dbReference>
<dbReference type="GO" id="GO:0003677">
    <property type="term" value="F:DNA binding"/>
    <property type="evidence" value="ECO:0007669"/>
    <property type="project" value="UniProtKB-KW"/>
</dbReference>
<dbReference type="SUPFAM" id="SSF46955">
    <property type="entry name" value="Putative DNA-binding domain"/>
    <property type="match status" value="1"/>
</dbReference>
<dbReference type="STRING" id="1174501.SAMN05216192_106229"/>
<accession>A0A1G8LSM5</accession>
<sequence length="140" mass="16043">MMNTYTGKQLAELVQQEAPDMNLRTVRYYTQIGLLPPLELSGNKRVYTDRHYRHLRAILALSRSGETLADIQLKLADMPEDEITKLGERLKFMQPEQLLSGDTLVVSEDVMLTVSPRISPELRLELQDTITRMLKEGQRG</sequence>
<dbReference type="Gene3D" id="1.10.1660.10">
    <property type="match status" value="1"/>
</dbReference>
<evidence type="ECO:0000313" key="6">
    <source>
        <dbReference type="EMBL" id="SDI58694.1"/>
    </source>
</evidence>
<dbReference type="SMART" id="SM00422">
    <property type="entry name" value="HTH_MERR"/>
    <property type="match status" value="1"/>
</dbReference>
<keyword evidence="1" id="KW-0678">Repressor</keyword>
<dbReference type="Pfam" id="PF13411">
    <property type="entry name" value="MerR_1"/>
    <property type="match status" value="1"/>
</dbReference>
<protein>
    <submittedName>
        <fullName evidence="6">MerR HTH family regulatory protein</fullName>
    </submittedName>
</protein>
<evidence type="ECO:0000256" key="2">
    <source>
        <dbReference type="ARBA" id="ARBA00023015"/>
    </source>
</evidence>
<evidence type="ECO:0000313" key="7">
    <source>
        <dbReference type="Proteomes" id="UP000199050"/>
    </source>
</evidence>
<dbReference type="InterPro" id="IPR047057">
    <property type="entry name" value="MerR_fam"/>
</dbReference>
<dbReference type="InterPro" id="IPR009061">
    <property type="entry name" value="DNA-bd_dom_put_sf"/>
</dbReference>
<dbReference type="Proteomes" id="UP000199050">
    <property type="component" value="Unassembled WGS sequence"/>
</dbReference>
<keyword evidence="2" id="KW-0805">Transcription regulation</keyword>
<dbReference type="GO" id="GO:0003700">
    <property type="term" value="F:DNA-binding transcription factor activity"/>
    <property type="evidence" value="ECO:0007669"/>
    <property type="project" value="InterPro"/>
</dbReference>
<evidence type="ECO:0000256" key="4">
    <source>
        <dbReference type="ARBA" id="ARBA00023163"/>
    </source>
</evidence>
<reference evidence="7" key="1">
    <citation type="submission" date="2016-10" db="EMBL/GenBank/DDBJ databases">
        <authorList>
            <person name="Varghese N."/>
            <person name="Submissions S."/>
        </authorList>
    </citation>
    <scope>NUCLEOTIDE SEQUENCE [LARGE SCALE GENOMIC DNA]</scope>
    <source>
        <strain evidence="7">CGMCC 1.11012</strain>
    </source>
</reference>
<dbReference type="EMBL" id="FNDX01000006">
    <property type="protein sequence ID" value="SDI58694.1"/>
    <property type="molecule type" value="Genomic_DNA"/>
</dbReference>
<keyword evidence="3" id="KW-0238">DNA-binding</keyword>
<dbReference type="PANTHER" id="PTHR30204">
    <property type="entry name" value="REDOX-CYCLING DRUG-SENSING TRANSCRIPTIONAL ACTIVATOR SOXR"/>
    <property type="match status" value="1"/>
</dbReference>
<name>A0A1G8LSM5_9BACL</name>
<proteinExistence type="predicted"/>
<keyword evidence="7" id="KW-1185">Reference proteome</keyword>
<dbReference type="AlphaFoldDB" id="A0A1G8LSM5"/>
<keyword evidence="4" id="KW-0804">Transcription</keyword>
<dbReference type="PROSITE" id="PS50937">
    <property type="entry name" value="HTH_MERR_2"/>
    <property type="match status" value="1"/>
</dbReference>
<evidence type="ECO:0000259" key="5">
    <source>
        <dbReference type="PROSITE" id="PS50937"/>
    </source>
</evidence>
<dbReference type="InterPro" id="IPR000551">
    <property type="entry name" value="MerR-type_HTH_dom"/>
</dbReference>
<evidence type="ECO:0000256" key="3">
    <source>
        <dbReference type="ARBA" id="ARBA00023125"/>
    </source>
</evidence>